<reference evidence="1 2" key="1">
    <citation type="submission" date="2024-03" db="EMBL/GenBank/DDBJ databases">
        <title>Draft genome sequence of Klenkia sp. LSe6-5.</title>
        <authorList>
            <person name="Duangmal K."/>
            <person name="Chantavorakit T."/>
        </authorList>
    </citation>
    <scope>NUCLEOTIDE SEQUENCE [LARGE SCALE GENOMIC DNA]</scope>
    <source>
        <strain evidence="1 2">LSe6-5</strain>
    </source>
</reference>
<protein>
    <recommendedName>
        <fullName evidence="3">BON domain-containing protein</fullName>
    </recommendedName>
</protein>
<dbReference type="RefSeq" id="WP_336402242.1">
    <property type="nucleotide sequence ID" value="NZ_JBAPLU010000001.1"/>
</dbReference>
<gene>
    <name evidence="1" type="ORF">TEK04_00030</name>
</gene>
<proteinExistence type="predicted"/>
<keyword evidence="2" id="KW-1185">Reference proteome</keyword>
<comment type="caution">
    <text evidence="1">The sequence shown here is derived from an EMBL/GenBank/DDBJ whole genome shotgun (WGS) entry which is preliminary data.</text>
</comment>
<dbReference type="EMBL" id="JBAPLU010000001">
    <property type="protein sequence ID" value="MEI4270102.1"/>
    <property type="molecule type" value="Genomic_DNA"/>
</dbReference>
<evidence type="ECO:0000313" key="2">
    <source>
        <dbReference type="Proteomes" id="UP001361570"/>
    </source>
</evidence>
<sequence>MTDRPTARAAKAVLAARLADDPGVTGVGLARREAGYVLQVDLADPRAGGRVPGAVDGVAVVTRVVGPVSTLPTT</sequence>
<organism evidence="1 2">
    <name type="scientific">Klenkia sesuvii</name>
    <dbReference type="NCBI Taxonomy" id="3103137"/>
    <lineage>
        <taxon>Bacteria</taxon>
        <taxon>Bacillati</taxon>
        <taxon>Actinomycetota</taxon>
        <taxon>Actinomycetes</taxon>
        <taxon>Geodermatophilales</taxon>
        <taxon>Geodermatophilaceae</taxon>
        <taxon>Klenkia</taxon>
    </lineage>
</organism>
<evidence type="ECO:0008006" key="3">
    <source>
        <dbReference type="Google" id="ProtNLM"/>
    </source>
</evidence>
<evidence type="ECO:0000313" key="1">
    <source>
        <dbReference type="EMBL" id="MEI4270102.1"/>
    </source>
</evidence>
<name>A0ABU8DMR6_9ACTN</name>
<accession>A0ABU8DMR6</accession>
<dbReference type="Proteomes" id="UP001361570">
    <property type="component" value="Unassembled WGS sequence"/>
</dbReference>